<feature type="domain" description="FAD-binding PCMH-type" evidence="6">
    <location>
        <begin position="40"/>
        <end position="208"/>
    </location>
</feature>
<dbReference type="InterPro" id="IPR050416">
    <property type="entry name" value="FAD-linked_Oxidoreductase"/>
</dbReference>
<comment type="similarity">
    <text evidence="2">Belongs to the oxygen-dependent FAD-linked oxidoreductase family.</text>
</comment>
<gene>
    <name evidence="7" type="ORF">AVDCRST_MAG03-396</name>
</gene>
<evidence type="ECO:0000256" key="5">
    <source>
        <dbReference type="ARBA" id="ARBA00023002"/>
    </source>
</evidence>
<evidence type="ECO:0000259" key="6">
    <source>
        <dbReference type="PROSITE" id="PS51387"/>
    </source>
</evidence>
<keyword evidence="4" id="KW-0274">FAD</keyword>
<sequence length="468" mass="49364">METVGIGSTLESLRAGLKGTAYAAGEEGYDEASRAWNLSAHQEPAVVVMAEGAVDVIAAVRFARDLGVGVGVMATGHGLGAPCDGGVLVNTSRMRGVRVDPVARTARVEAGALWTDVIPEAQAHGLAGLVGSSSHVGVVGYTMGGGFGWLGRRYGLNAASVLEADVVTADGELLRVSAGEHPDLFWGLGGGGGNFGIVTSLEFRLYPITAVYGGNVFYPIEKAREVLELYARWSADLPQEMTTAVTFLNVPPLPDIPEPLRGGSFVVVRGCYSGENPEDGEELFRPARMGIGDPVMDTFGVMPVAAMDAISMDPVDPIASVQHSEMLRDLSSGAIDALVEVAGPDSGSPLILLEIRQLGGALARVPERLSPMGGGKAGFIMNGVGAAFTPEMAEGVKAHLARVGEATREHQTGETYVNFMELDAAGEERVRAAYPTEDFERLVALKDRRDPDNLFRFNRNIAPTRDAK</sequence>
<dbReference type="InterPro" id="IPR036318">
    <property type="entry name" value="FAD-bd_PCMH-like_sf"/>
</dbReference>
<dbReference type="PANTHER" id="PTHR42973">
    <property type="entry name" value="BINDING OXIDOREDUCTASE, PUTATIVE (AFU_ORTHOLOGUE AFUA_1G17690)-RELATED"/>
    <property type="match status" value="1"/>
</dbReference>
<evidence type="ECO:0000256" key="3">
    <source>
        <dbReference type="ARBA" id="ARBA00022630"/>
    </source>
</evidence>
<dbReference type="InterPro" id="IPR006093">
    <property type="entry name" value="Oxy_OxRdtase_FAD_BS"/>
</dbReference>
<dbReference type="Gene3D" id="3.40.462.20">
    <property type="match status" value="1"/>
</dbReference>
<evidence type="ECO:0000256" key="1">
    <source>
        <dbReference type="ARBA" id="ARBA00001974"/>
    </source>
</evidence>
<evidence type="ECO:0000256" key="4">
    <source>
        <dbReference type="ARBA" id="ARBA00022827"/>
    </source>
</evidence>
<dbReference type="AlphaFoldDB" id="A0A6J4NP17"/>
<evidence type="ECO:0000313" key="7">
    <source>
        <dbReference type="EMBL" id="CAA9387955.1"/>
    </source>
</evidence>
<keyword evidence="3" id="KW-0285">Flavoprotein</keyword>
<dbReference type="Gene3D" id="3.30.465.10">
    <property type="match status" value="1"/>
</dbReference>
<dbReference type="PROSITE" id="PS51387">
    <property type="entry name" value="FAD_PCMH"/>
    <property type="match status" value="1"/>
</dbReference>
<comment type="cofactor">
    <cofactor evidence="1">
        <name>FAD</name>
        <dbReference type="ChEBI" id="CHEBI:57692"/>
    </cofactor>
</comment>
<dbReference type="GO" id="GO:0016491">
    <property type="term" value="F:oxidoreductase activity"/>
    <property type="evidence" value="ECO:0007669"/>
    <property type="project" value="UniProtKB-KW"/>
</dbReference>
<dbReference type="SUPFAM" id="SSF56176">
    <property type="entry name" value="FAD-binding/transporter-associated domain-like"/>
    <property type="match status" value="1"/>
</dbReference>
<dbReference type="InterPro" id="IPR012951">
    <property type="entry name" value="BBE"/>
</dbReference>
<dbReference type="PANTHER" id="PTHR42973:SF39">
    <property type="entry name" value="FAD-BINDING PCMH-TYPE DOMAIN-CONTAINING PROTEIN"/>
    <property type="match status" value="1"/>
</dbReference>
<dbReference type="InterPro" id="IPR006094">
    <property type="entry name" value="Oxid_FAD_bind_N"/>
</dbReference>
<reference evidence="7" key="1">
    <citation type="submission" date="2020-02" db="EMBL/GenBank/DDBJ databases">
        <authorList>
            <person name="Meier V. D."/>
        </authorList>
    </citation>
    <scope>NUCLEOTIDE SEQUENCE</scope>
    <source>
        <strain evidence="7">AVDCRST_MAG03</strain>
    </source>
</reference>
<protein>
    <submittedName>
        <fullName evidence="7">Oxidoreductase</fullName>
    </submittedName>
</protein>
<dbReference type="GO" id="GO:0071949">
    <property type="term" value="F:FAD binding"/>
    <property type="evidence" value="ECO:0007669"/>
    <property type="project" value="InterPro"/>
</dbReference>
<evidence type="ECO:0000256" key="2">
    <source>
        <dbReference type="ARBA" id="ARBA00005466"/>
    </source>
</evidence>
<name>A0A6J4NP17_9ACTN</name>
<dbReference type="Pfam" id="PF08031">
    <property type="entry name" value="BBE"/>
    <property type="match status" value="1"/>
</dbReference>
<dbReference type="PROSITE" id="PS00862">
    <property type="entry name" value="OX2_COVAL_FAD"/>
    <property type="match status" value="1"/>
</dbReference>
<dbReference type="Gene3D" id="3.30.43.10">
    <property type="entry name" value="Uridine Diphospho-n-acetylenolpyruvylglucosamine Reductase, domain 2"/>
    <property type="match status" value="1"/>
</dbReference>
<keyword evidence="5" id="KW-0560">Oxidoreductase</keyword>
<dbReference type="Pfam" id="PF01565">
    <property type="entry name" value="FAD_binding_4"/>
    <property type="match status" value="1"/>
</dbReference>
<dbReference type="InterPro" id="IPR016169">
    <property type="entry name" value="FAD-bd_PCMH_sub2"/>
</dbReference>
<proteinExistence type="inferred from homology"/>
<dbReference type="InterPro" id="IPR016167">
    <property type="entry name" value="FAD-bd_PCMH_sub1"/>
</dbReference>
<organism evidence="7">
    <name type="scientific">uncultured Rubrobacteraceae bacterium</name>
    <dbReference type="NCBI Taxonomy" id="349277"/>
    <lineage>
        <taxon>Bacteria</taxon>
        <taxon>Bacillati</taxon>
        <taxon>Actinomycetota</taxon>
        <taxon>Rubrobacteria</taxon>
        <taxon>Rubrobacterales</taxon>
        <taxon>Rubrobacteraceae</taxon>
        <taxon>environmental samples</taxon>
    </lineage>
</organism>
<accession>A0A6J4NP17</accession>
<dbReference type="InterPro" id="IPR016166">
    <property type="entry name" value="FAD-bd_PCMH"/>
</dbReference>
<dbReference type="EMBL" id="CADCUT010000022">
    <property type="protein sequence ID" value="CAA9387955.1"/>
    <property type="molecule type" value="Genomic_DNA"/>
</dbReference>